<proteinExistence type="inferred from homology"/>
<name>A0A813III9_POLGL</name>
<dbReference type="GO" id="GO:0016491">
    <property type="term" value="F:oxidoreductase activity"/>
    <property type="evidence" value="ECO:0007669"/>
    <property type="project" value="UniProtKB-KW"/>
</dbReference>
<protein>
    <submittedName>
        <fullName evidence="5">Uncharacterized protein</fullName>
    </submittedName>
</protein>
<dbReference type="InterPro" id="IPR036291">
    <property type="entry name" value="NAD(P)-bd_dom_sf"/>
</dbReference>
<comment type="similarity">
    <text evidence="1">Belongs to the short-chain dehydrogenases/reductases (SDR) family.</text>
</comment>
<evidence type="ECO:0000256" key="4">
    <source>
        <dbReference type="SAM" id="MobiDB-lite"/>
    </source>
</evidence>
<feature type="coiled-coil region" evidence="3">
    <location>
        <begin position="1636"/>
        <end position="1686"/>
    </location>
</feature>
<feature type="compositionally biased region" description="Low complexity" evidence="4">
    <location>
        <begin position="1240"/>
        <end position="1268"/>
    </location>
</feature>
<evidence type="ECO:0000313" key="5">
    <source>
        <dbReference type="EMBL" id="CAE8651571.1"/>
    </source>
</evidence>
<organism evidence="5 6">
    <name type="scientific">Polarella glacialis</name>
    <name type="common">Dinoflagellate</name>
    <dbReference type="NCBI Taxonomy" id="89957"/>
    <lineage>
        <taxon>Eukaryota</taxon>
        <taxon>Sar</taxon>
        <taxon>Alveolata</taxon>
        <taxon>Dinophyceae</taxon>
        <taxon>Suessiales</taxon>
        <taxon>Suessiaceae</taxon>
        <taxon>Polarella</taxon>
    </lineage>
</organism>
<evidence type="ECO:0000313" key="6">
    <source>
        <dbReference type="Proteomes" id="UP000626109"/>
    </source>
</evidence>
<evidence type="ECO:0000256" key="3">
    <source>
        <dbReference type="SAM" id="Coils"/>
    </source>
</evidence>
<dbReference type="PANTHER" id="PTHR24320">
    <property type="entry name" value="RETINOL DEHYDROGENASE"/>
    <property type="match status" value="1"/>
</dbReference>
<gene>
    <name evidence="5" type="ORF">PGLA2088_LOCUS9106</name>
</gene>
<dbReference type="Proteomes" id="UP000626109">
    <property type="component" value="Unassembled WGS sequence"/>
</dbReference>
<feature type="region of interest" description="Disordered" evidence="4">
    <location>
        <begin position="1240"/>
        <end position="1270"/>
    </location>
</feature>
<keyword evidence="3" id="KW-0175">Coiled coil</keyword>
<reference evidence="5" key="1">
    <citation type="submission" date="2021-02" db="EMBL/GenBank/DDBJ databases">
        <authorList>
            <person name="Dougan E. K."/>
            <person name="Rhodes N."/>
            <person name="Thang M."/>
            <person name="Chan C."/>
        </authorList>
    </citation>
    <scope>NUCLEOTIDE SEQUENCE</scope>
</reference>
<feature type="compositionally biased region" description="Basic and acidic residues" evidence="4">
    <location>
        <begin position="1402"/>
        <end position="1439"/>
    </location>
</feature>
<dbReference type="PRINTS" id="PR00081">
    <property type="entry name" value="GDHRDH"/>
</dbReference>
<keyword evidence="2" id="KW-0560">Oxidoreductase</keyword>
<feature type="region of interest" description="Disordered" evidence="4">
    <location>
        <begin position="193"/>
        <end position="216"/>
    </location>
</feature>
<dbReference type="Gene3D" id="3.40.50.720">
    <property type="entry name" value="NAD(P)-binding Rossmann-like Domain"/>
    <property type="match status" value="2"/>
</dbReference>
<comment type="caution">
    <text evidence="5">The sequence shown here is derived from an EMBL/GenBank/DDBJ whole genome shotgun (WGS) entry which is preliminary data.</text>
</comment>
<evidence type="ECO:0000256" key="1">
    <source>
        <dbReference type="ARBA" id="ARBA00006484"/>
    </source>
</evidence>
<dbReference type="Pfam" id="PF00106">
    <property type="entry name" value="adh_short"/>
    <property type="match status" value="1"/>
</dbReference>
<evidence type="ECO:0000256" key="2">
    <source>
        <dbReference type="ARBA" id="ARBA00023002"/>
    </source>
</evidence>
<dbReference type="PANTHER" id="PTHR24320:SF148">
    <property type="entry name" value="NAD(P)-BINDING ROSSMANN-FOLD SUPERFAMILY PROTEIN"/>
    <property type="match status" value="1"/>
</dbReference>
<sequence>MVEQEEGAKWSDDEGEILVTSSSSRFDSAQAEDDCPEVICDRAEDSTLAGLAGFVHYCDPLQTPPVLSAAMVRSLLLVGQAVRAQSLFEAVFVRSRKAQAMVVSGSIPVDFLSGVKTHRVASVVLRRLLARYESLGGPELCHLLDNVLLEEFRQQKHCQDMVLGNELIQEITVYCRVSTRAVATVAESKKTVQLRMPDQPSPTLESPVPEPAVPSATEGDADLLRLRKVQHNGFLPLREELPTHPRAWFLESLVLATSLPLAAAVDSGEEIIGKLLTAFALAAAIMPSCTFVGGKQRDGKAVGASYQKCSPEFRDSEKATLEHVDPPSPFRRAAHLLPCRPQESLAARSPLVAALRRAESQPPLDEVGALPQRSEEAIAGSASVGLAPLLPVCIHSCAPWDAVAVLCARTPVILPGTQPRQVRPAGLGSQGARSKERKSQSQAVSDPGLRQPAQRPCSVGRLRAGFSLHGDLDLDFTLPDEALLALPPLLLLAAGVRGMSALKSAVDGPPEFRLQPGSMRGRMVVITGGTAGGIGFEAAVRLAEAGATVVATARTAERAAAVEEALRADVHVLALDLADLSSARGSERIDVLLNNAGVMAVPQHTNTVDGFHLSTSKMPGLLLPLLGGASGQARARPSAKLFGEGEFLLGECCSDDVTPLSQHFETCPFAAEQLIPTLDAELDLPSIEEEYSPWAVYGLSKLANVVFAKELQRRLAAAGLQASAVSLHPGICATELARYVVSGKDVPMEDIYAGFAPPVQGLMQAMKGLLRPVNRGVKAHERADDPELGARLWEVSERLTGASVSVVTFDFASAVNLRAAQLRYKHSRQENNFNLCHPDHKCKSKKPLAEGSRSRCQDDFETAKWCAAAARSIHEVPSRSSREAASLQTATLGLKTDAGIAWESRLVIDFSQALSGVFREKLVVLQLTRLVFTRSIRMSSWVFSFLVFISPQCATFAGCPALEACLAVTVLGSTVRELRSVPREKSAHTALNACYTQRAHTHAPLNTCTIQINMVQHQTATNPKGLRTMFSQLTAERWGPPARGSLVGCFACSPSALTTADTTYSANGSVQVVTKASIHKLMTKDLQPGDNQRRLQYSTALQTCQLRIRPERWQSSSDAGMMSHCEHGEQGNYIQVHQSVASDHSVVEVHVVSEKENRLPDSGVRSPRIQSPQPPMATVKALFAPAAPPTPTGAFRAVPRVFVAPPQAPSTPTGAFRASFPPGARTPGTAWVVTAAPPTAASAGAPAPAARPPTAASADKPSATAACAPGGGSSSSEARLECAVPFSSTQCDAQQQQQTARHWPGSVGETCCSVGDASTCVRFRVSERAPFRELTVLKRLHQSLSAKGCDCWVYSGEVDARPCEVSEAFYKTELCQTMWTAACLQMQDAESERDLKRRQLHEKDQDLQALQRKNESMKVANEERGKRSERNEEERHRAALSELQRLKTSTGLRDQPRTGSEIYMFVDLREGTEPQGRLPLAEVSEHRGRKPVVTHMRCLQERLATSERDRRIAEQSSRRTPSYESHCVELITDKYTALERMMLSIGVLGRAFLRILGEQGETELAEERRRASNLQGSLLGSIVTQLQSETKLKLAAVPCLVQHATSGNLELQRSEQQSKLEALLFAWWLMPLLPLADELCAIKATVQERRAELERRAAEAEAALEAEAASNSLAAQKAQNAELEEEYVLPPQPKGGETRHNLYWLTVTVICQVEVTRTVNWNGACWLQPSTDPHLRFTDWDFTEESREYTLQLYTHLHTGANKQVTTRHFQMPSGHETSRIQDGVIDIVSWSPFGCTDLYLDVTVRKYVGVRHRFVRAAVAAVTGAERNLCRLVQAFNDAVSPMSPSNPEEENYDSSQGVVWHAKLMTDEFSNPKEFLPSGELKPRRPMPIIKVSEFLDGLQKIDGRWILQQPLNGWPSLQGLELRALTVIEGNTFLTRKIRRLWNAESGADLPAAASIPKKTRATFHAAAWTAVGWSRESPGFVWWYVPRAIPGGGGFGSEGCFFGERIVEALDFGPRASCTAVRVHAFAHRYPVESESVRDRQTWHTGVLIEWSHGEYTTLIELAWLNGISGYAGKSNWVPDKLESVTELYQAMSPSMVLPWKAKRSEIRVLDMPMSGIEEFKEFLHKYSEKGDLPKSQWRFLEPKVYASGPVRLRLCTLPQVAGYLLSYCKRASSYDTLSANCQTFAADLYAFLAGAKDHKPFGAIVRPAYQQRIYSFLYA</sequence>
<dbReference type="SUPFAM" id="SSF51735">
    <property type="entry name" value="NAD(P)-binding Rossmann-fold domains"/>
    <property type="match status" value="1"/>
</dbReference>
<accession>A0A813III9</accession>
<dbReference type="InterPro" id="IPR002347">
    <property type="entry name" value="SDR_fam"/>
</dbReference>
<dbReference type="EMBL" id="CAJNNW010009956">
    <property type="protein sequence ID" value="CAE8651571.1"/>
    <property type="molecule type" value="Genomic_DNA"/>
</dbReference>
<feature type="region of interest" description="Disordered" evidence="4">
    <location>
        <begin position="418"/>
        <end position="455"/>
    </location>
</feature>
<feature type="region of interest" description="Disordered" evidence="4">
    <location>
        <begin position="1402"/>
        <end position="1456"/>
    </location>
</feature>